<dbReference type="Pfam" id="PF02678">
    <property type="entry name" value="Pirin"/>
    <property type="match status" value="1"/>
</dbReference>
<dbReference type="RefSeq" id="WP_109235396.1">
    <property type="nucleotide sequence ID" value="NZ_BMXZ01000001.1"/>
</dbReference>
<dbReference type="InterPro" id="IPR008778">
    <property type="entry name" value="Pirin_C_dom"/>
</dbReference>
<evidence type="ECO:0000256" key="2">
    <source>
        <dbReference type="PIRSR" id="PIRSR006232-1"/>
    </source>
</evidence>
<dbReference type="PANTHER" id="PTHR43594:SF1">
    <property type="entry name" value="QUERCETIN 2,3-DIOXYGENASE PA2418-RELATED"/>
    <property type="match status" value="1"/>
</dbReference>
<dbReference type="PANTHER" id="PTHR43594">
    <property type="entry name" value="QUERCETIN 2,3-DIOXYGENASE"/>
    <property type="match status" value="1"/>
</dbReference>
<evidence type="ECO:0000259" key="5">
    <source>
        <dbReference type="Pfam" id="PF05726"/>
    </source>
</evidence>
<feature type="binding site" evidence="2">
    <location>
        <position position="112"/>
    </location>
    <ligand>
        <name>Fe cation</name>
        <dbReference type="ChEBI" id="CHEBI:24875"/>
    </ligand>
</feature>
<dbReference type="GO" id="GO:0051213">
    <property type="term" value="F:dioxygenase activity"/>
    <property type="evidence" value="ECO:0007669"/>
    <property type="project" value="UniProtKB-KW"/>
</dbReference>
<keyword evidence="2" id="KW-0408">Iron</keyword>
<dbReference type="EMBL" id="QEWR01000002">
    <property type="protein sequence ID" value="PWD84192.1"/>
    <property type="molecule type" value="Genomic_DNA"/>
</dbReference>
<comment type="similarity">
    <text evidence="1 3">Belongs to the pirin family.</text>
</comment>
<accession>A0A2U2ALU5</accession>
<gene>
    <name evidence="6" type="ORF">DC082_01195</name>
</gene>
<keyword evidence="6" id="KW-0560">Oxidoreductase</keyword>
<protein>
    <submittedName>
        <fullName evidence="6">Quercetin 2,3-dioxygenase</fullName>
    </submittedName>
</protein>
<keyword evidence="6" id="KW-0223">Dioxygenase</keyword>
<evidence type="ECO:0000259" key="4">
    <source>
        <dbReference type="Pfam" id="PF02678"/>
    </source>
</evidence>
<feature type="binding site" evidence="2">
    <location>
        <position position="70"/>
    </location>
    <ligand>
        <name>Fe cation</name>
        <dbReference type="ChEBI" id="CHEBI:24875"/>
    </ligand>
</feature>
<dbReference type="Gene3D" id="2.60.120.10">
    <property type="entry name" value="Jelly Rolls"/>
    <property type="match status" value="2"/>
</dbReference>
<comment type="caution">
    <text evidence="6">The sequence shown here is derived from an EMBL/GenBank/DDBJ whole genome shotgun (WGS) entry which is preliminary data.</text>
</comment>
<comment type="cofactor">
    <cofactor evidence="2">
        <name>Fe cation</name>
        <dbReference type="ChEBI" id="CHEBI:24875"/>
    </cofactor>
    <text evidence="2">Binds 1 Fe cation per subunit.</text>
</comment>
<feature type="domain" description="Pirin C-terminal" evidence="5">
    <location>
        <begin position="205"/>
        <end position="305"/>
    </location>
</feature>
<dbReference type="SUPFAM" id="SSF51182">
    <property type="entry name" value="RmlC-like cupins"/>
    <property type="match status" value="1"/>
</dbReference>
<feature type="binding site" evidence="2">
    <location>
        <position position="114"/>
    </location>
    <ligand>
        <name>Fe cation</name>
        <dbReference type="ChEBI" id="CHEBI:24875"/>
    </ligand>
</feature>
<dbReference type="InterPro" id="IPR003829">
    <property type="entry name" value="Pirin_N_dom"/>
</dbReference>
<evidence type="ECO:0000256" key="1">
    <source>
        <dbReference type="ARBA" id="ARBA00008416"/>
    </source>
</evidence>
<reference evidence="6 7" key="1">
    <citation type="journal article" date="2018" name="Genome Announc.">
        <title>Ignatzschineria cameli sp. nov., isolated from necrotic foot tissue of dromedaries (Camelus dromedarius) and associated maggots (Wohlfahrtia species) in Dubai.</title>
        <authorList>
            <person name="Tsang C.C."/>
            <person name="Tang J.Y."/>
            <person name="Fong J.Y."/>
            <person name="Kinne J."/>
            <person name="Lee H.H."/>
            <person name="Joseph M."/>
            <person name="Jose S."/>
            <person name="Schuster R.K."/>
            <person name="Tang Y."/>
            <person name="Sivakumar S."/>
            <person name="Chen J.H."/>
            <person name="Teng J.L."/>
            <person name="Lau S.K."/>
            <person name="Wernery U."/>
            <person name="Woo P.C."/>
        </authorList>
    </citation>
    <scope>NUCLEOTIDE SEQUENCE [LARGE SCALE GENOMIC DNA]</scope>
    <source>
        <strain evidence="6 7">KCTC 22643</strain>
    </source>
</reference>
<organism evidence="6 7">
    <name type="scientific">Ignatzschineria indica</name>
    <dbReference type="NCBI Taxonomy" id="472583"/>
    <lineage>
        <taxon>Bacteria</taxon>
        <taxon>Pseudomonadati</taxon>
        <taxon>Pseudomonadota</taxon>
        <taxon>Gammaproteobacteria</taxon>
        <taxon>Cardiobacteriales</taxon>
        <taxon>Ignatzschineriaceae</taxon>
        <taxon>Ignatzschineria</taxon>
    </lineage>
</organism>
<feature type="domain" description="Pirin N-terminal" evidence="4">
    <location>
        <begin position="28"/>
        <end position="134"/>
    </location>
</feature>
<sequence length="307" mass="34183">MKEVNKRNKALLGIYHAPAAHWVGDAFHVRSLFTYNNHGRYLNPFLLLDRAGPTKFEASDKIRGVGSHPHRGFETVTLVYEGEVAHRDSTGEGGTIGAGDVQWMTAARGILHEEMLSESFSQKGGVLDMVQLWVNLPAEKKMDSPRYQQIIATDIPQFSVVEGGLMRIIAGQYPPNLFDDSIENREQEPQYYQGPANTATPVDLWDLILQKGVKAEIFLPENRYVGIVVLKGEVRCNGQVFKETDLAILEREGNKTTLEAINESSILILSGEIIDEPVVGHGPFVMNTREEIKQASLDFMSGKFGEL</sequence>
<keyword evidence="2" id="KW-0479">Metal-binding</keyword>
<dbReference type="InterPro" id="IPR012093">
    <property type="entry name" value="Pirin"/>
</dbReference>
<dbReference type="AlphaFoldDB" id="A0A2U2ALU5"/>
<dbReference type="GO" id="GO:0046872">
    <property type="term" value="F:metal ion binding"/>
    <property type="evidence" value="ECO:0007669"/>
    <property type="project" value="UniProtKB-KW"/>
</dbReference>
<dbReference type="Pfam" id="PF05726">
    <property type="entry name" value="Pirin_C"/>
    <property type="match status" value="1"/>
</dbReference>
<name>A0A2U2ALU5_9GAMM</name>
<dbReference type="PIRSF" id="PIRSF006232">
    <property type="entry name" value="Pirin"/>
    <property type="match status" value="1"/>
</dbReference>
<proteinExistence type="inferred from homology"/>
<dbReference type="InterPro" id="IPR014710">
    <property type="entry name" value="RmlC-like_jellyroll"/>
</dbReference>
<dbReference type="CDD" id="cd02247">
    <property type="entry name" value="cupin_pirin_C"/>
    <property type="match status" value="1"/>
</dbReference>
<dbReference type="Proteomes" id="UP000244948">
    <property type="component" value="Unassembled WGS sequence"/>
</dbReference>
<keyword evidence="7" id="KW-1185">Reference proteome</keyword>
<feature type="binding site" evidence="2">
    <location>
        <position position="68"/>
    </location>
    <ligand>
        <name>Fe cation</name>
        <dbReference type="ChEBI" id="CHEBI:24875"/>
    </ligand>
</feature>
<evidence type="ECO:0000313" key="6">
    <source>
        <dbReference type="EMBL" id="PWD84192.1"/>
    </source>
</evidence>
<dbReference type="CDD" id="cd02909">
    <property type="entry name" value="cupin_pirin_N"/>
    <property type="match status" value="1"/>
</dbReference>
<dbReference type="InterPro" id="IPR011051">
    <property type="entry name" value="RmlC_Cupin_sf"/>
</dbReference>
<evidence type="ECO:0000313" key="7">
    <source>
        <dbReference type="Proteomes" id="UP000244948"/>
    </source>
</evidence>
<dbReference type="InterPro" id="IPR053186">
    <property type="entry name" value="QDO-related"/>
</dbReference>
<evidence type="ECO:0000256" key="3">
    <source>
        <dbReference type="RuleBase" id="RU003457"/>
    </source>
</evidence>